<evidence type="ECO:0000313" key="1">
    <source>
        <dbReference type="EMBL" id="ADM80150.1"/>
    </source>
</evidence>
<dbReference type="KEGG" id="vg:9861714"/>
<gene>
    <name evidence="1" type="ORF">phiAS5_ORF0307</name>
</gene>
<dbReference type="Proteomes" id="UP000002236">
    <property type="component" value="Segment"/>
</dbReference>
<dbReference type="OrthoDB" id="41437at10239"/>
<accession>E1A261</accession>
<protein>
    <submittedName>
        <fullName evidence="1">Uncharacterized protein</fullName>
    </submittedName>
</protein>
<reference evidence="1 2" key="1">
    <citation type="journal article" date="2012" name="Vet. Microbiol.">
        <title>Complete genome sequence and characterization of a broad-host range T4-like bacteriophage phiAS5 infecting Aeromonas salmonicida subsp. salmonicida.</title>
        <authorList>
            <person name="Kim J.H."/>
            <person name="Son J.S."/>
            <person name="Choi Y.J."/>
            <person name="Choresca C.H.Jr."/>
            <person name="Shin S.P."/>
            <person name="Han J.E."/>
            <person name="Jun J.W."/>
            <person name="Park S.C."/>
        </authorList>
    </citation>
    <scope>NUCLEOTIDE SEQUENCE [LARGE SCALE GENOMIC DNA]</scope>
</reference>
<name>E1A261_9CAUD</name>
<sequence length="144" mass="16698">MEMLDMCRCYVEVARYAINMQRSKKIDHWSFDPVEYLKQHRTIHLDFGRGTMKTRAAFDIAQDHNGVLVTINQAHARWIQREVFGNTKGKTRITFSKGAVAEIRENSYDVVVIDEPALHKPHLLEAIYDACIDKKIQNIILIGR</sequence>
<evidence type="ECO:0000313" key="2">
    <source>
        <dbReference type="Proteomes" id="UP000002236"/>
    </source>
</evidence>
<dbReference type="GeneID" id="9861714"/>
<organism evidence="1 2">
    <name type="scientific">Aeromonas phage phiAS5</name>
    <dbReference type="NCBI Taxonomy" id="879630"/>
    <lineage>
        <taxon>Viruses</taxon>
        <taxon>Duplodnaviria</taxon>
        <taxon>Heunggongvirae</taxon>
        <taxon>Uroviricota</taxon>
        <taxon>Caudoviricetes</taxon>
        <taxon>Pantevenvirales</taxon>
        <taxon>Straboviridae</taxon>
        <taxon>Chrysonvirus</taxon>
        <taxon>Chrysonvirus as5</taxon>
    </lineage>
</organism>
<keyword evidence="2" id="KW-1185">Reference proteome</keyword>
<dbReference type="RefSeq" id="YP_003969596.1">
    <property type="nucleotide sequence ID" value="NC_014636.1"/>
</dbReference>
<dbReference type="EMBL" id="HM452126">
    <property type="protein sequence ID" value="ADM80150.1"/>
    <property type="molecule type" value="Genomic_DNA"/>
</dbReference>
<proteinExistence type="predicted"/>